<dbReference type="OrthoDB" id="5343383at2759"/>
<evidence type="ECO:0000313" key="1">
    <source>
        <dbReference type="EMBL" id="ROW03460.1"/>
    </source>
</evidence>
<keyword evidence="2" id="KW-1185">Reference proteome</keyword>
<gene>
    <name evidence="1" type="ORF">VSDG_01288</name>
</gene>
<evidence type="ECO:0000313" key="2">
    <source>
        <dbReference type="Proteomes" id="UP000284375"/>
    </source>
</evidence>
<sequence>MSDNEGEAARLTLDNTRTPYDEDEVVAFVTELYELLIKLAYLGRDQITWPPDGGHAINENLCCELQIEPGVVSLMKRLPYVDGDFRYSIHLFPRSEPLSAVASSPGGNRERVVTCADACSEADDGDRARQGRIQGGVCQHGAEDVVVEVVETRG</sequence>
<protein>
    <submittedName>
        <fullName evidence="1">Uncharacterized protein</fullName>
    </submittedName>
</protein>
<dbReference type="AlphaFoldDB" id="A0A423WJ92"/>
<comment type="caution">
    <text evidence="1">The sequence shown here is derived from an EMBL/GenBank/DDBJ whole genome shotgun (WGS) entry which is preliminary data.</text>
</comment>
<proteinExistence type="predicted"/>
<accession>A0A423WJ92</accession>
<dbReference type="EMBL" id="LJZO01000003">
    <property type="protein sequence ID" value="ROW03460.1"/>
    <property type="molecule type" value="Genomic_DNA"/>
</dbReference>
<name>A0A423WJ92_CYTCH</name>
<reference evidence="1 2" key="1">
    <citation type="submission" date="2015-09" db="EMBL/GenBank/DDBJ databases">
        <title>Host preference determinants of Valsa canker pathogens revealed by comparative genomics.</title>
        <authorList>
            <person name="Yin Z."/>
            <person name="Huang L."/>
        </authorList>
    </citation>
    <scope>NUCLEOTIDE SEQUENCE [LARGE SCALE GENOMIC DNA]</scope>
    <source>
        <strain evidence="1 2">YSFL</strain>
    </source>
</reference>
<organism evidence="1 2">
    <name type="scientific">Cytospora chrysosperma</name>
    <name type="common">Cytospora canker fungus</name>
    <name type="synonym">Sphaeria chrysosperma</name>
    <dbReference type="NCBI Taxonomy" id="252740"/>
    <lineage>
        <taxon>Eukaryota</taxon>
        <taxon>Fungi</taxon>
        <taxon>Dikarya</taxon>
        <taxon>Ascomycota</taxon>
        <taxon>Pezizomycotina</taxon>
        <taxon>Sordariomycetes</taxon>
        <taxon>Sordariomycetidae</taxon>
        <taxon>Diaporthales</taxon>
        <taxon>Cytosporaceae</taxon>
        <taxon>Cytospora</taxon>
    </lineage>
</organism>
<dbReference type="Proteomes" id="UP000284375">
    <property type="component" value="Unassembled WGS sequence"/>
</dbReference>